<evidence type="ECO:0000313" key="2">
    <source>
        <dbReference type="Proteomes" id="UP000886723"/>
    </source>
</evidence>
<proteinExistence type="predicted"/>
<reference evidence="1" key="2">
    <citation type="journal article" date="2021" name="PeerJ">
        <title>Extensive microbial diversity within the chicken gut microbiome revealed by metagenomics and culture.</title>
        <authorList>
            <person name="Gilroy R."/>
            <person name="Ravi A."/>
            <person name="Getino M."/>
            <person name="Pursley I."/>
            <person name="Horton D.L."/>
            <person name="Alikhan N.F."/>
            <person name="Baker D."/>
            <person name="Gharbi K."/>
            <person name="Hall N."/>
            <person name="Watson M."/>
            <person name="Adriaenssens E.M."/>
            <person name="Foster-Nyarko E."/>
            <person name="Jarju S."/>
            <person name="Secka A."/>
            <person name="Antonio M."/>
            <person name="Oren A."/>
            <person name="Chaudhuri R.R."/>
            <person name="La Ragione R."/>
            <person name="Hildebrand F."/>
            <person name="Pallen M.J."/>
        </authorList>
    </citation>
    <scope>NUCLEOTIDE SEQUENCE</scope>
    <source>
        <strain evidence="1">ChiBcec2-4451</strain>
    </source>
</reference>
<reference evidence="1" key="1">
    <citation type="submission" date="2020-10" db="EMBL/GenBank/DDBJ databases">
        <authorList>
            <person name="Gilroy R."/>
        </authorList>
    </citation>
    <scope>NUCLEOTIDE SEQUENCE</scope>
    <source>
        <strain evidence="1">ChiBcec2-4451</strain>
    </source>
</reference>
<sequence length="82" mass="9095">MILVDIWVPALDKSYDFQLDENLAVGVLLGEIGELICQKEQCRMKGNAADLMLWNADNGMRLNLQSSLGECGIRSGDRLLLV</sequence>
<accession>A0A9D1NTY9</accession>
<name>A0A9D1NTY9_9FIRM</name>
<protein>
    <submittedName>
        <fullName evidence="1">Glutamyl-tRNA amidotransferase</fullName>
    </submittedName>
</protein>
<dbReference type="EMBL" id="DVON01000101">
    <property type="protein sequence ID" value="HIV12442.1"/>
    <property type="molecule type" value="Genomic_DNA"/>
</dbReference>
<comment type="caution">
    <text evidence="1">The sequence shown here is derived from an EMBL/GenBank/DDBJ whole genome shotgun (WGS) entry which is preliminary data.</text>
</comment>
<gene>
    <name evidence="1" type="ORF">IAA63_04795</name>
</gene>
<organism evidence="1 2">
    <name type="scientific">Candidatus Pullilachnospira stercoravium</name>
    <dbReference type="NCBI Taxonomy" id="2840913"/>
    <lineage>
        <taxon>Bacteria</taxon>
        <taxon>Bacillati</taxon>
        <taxon>Bacillota</taxon>
        <taxon>Clostridia</taxon>
        <taxon>Lachnospirales</taxon>
        <taxon>Lachnospiraceae</taxon>
        <taxon>Lachnospiraceae incertae sedis</taxon>
        <taxon>Candidatus Pullilachnospira</taxon>
    </lineage>
</organism>
<dbReference type="AlphaFoldDB" id="A0A9D1NTY9"/>
<dbReference type="Proteomes" id="UP000886723">
    <property type="component" value="Unassembled WGS sequence"/>
</dbReference>
<evidence type="ECO:0000313" key="1">
    <source>
        <dbReference type="EMBL" id="HIV12442.1"/>
    </source>
</evidence>